<feature type="transmembrane region" description="Helical" evidence="5">
    <location>
        <begin position="187"/>
        <end position="209"/>
    </location>
</feature>
<evidence type="ECO:0000256" key="2">
    <source>
        <dbReference type="ARBA" id="ARBA00022692"/>
    </source>
</evidence>
<proteinExistence type="predicted"/>
<evidence type="ECO:0000256" key="1">
    <source>
        <dbReference type="ARBA" id="ARBA00004370"/>
    </source>
</evidence>
<dbReference type="Proteomes" id="UP001527925">
    <property type="component" value="Unassembled WGS sequence"/>
</dbReference>
<feature type="transmembrane region" description="Helical" evidence="5">
    <location>
        <begin position="84"/>
        <end position="103"/>
    </location>
</feature>
<dbReference type="EMBL" id="JADGIZ020000007">
    <property type="protein sequence ID" value="KAL2918297.1"/>
    <property type="molecule type" value="Genomic_DNA"/>
</dbReference>
<dbReference type="EC" id="1.14.19.20" evidence="7"/>
<keyword evidence="2 5" id="KW-0812">Transmembrane</keyword>
<feature type="transmembrane region" description="Helical" evidence="5">
    <location>
        <begin position="41"/>
        <end position="64"/>
    </location>
</feature>
<keyword evidence="8" id="KW-1185">Reference proteome</keyword>
<keyword evidence="4 5" id="KW-0472">Membrane</keyword>
<dbReference type="InterPro" id="IPR006694">
    <property type="entry name" value="Fatty_acid_hydroxylase"/>
</dbReference>
<comment type="caution">
    <text evidence="7">The sequence shown here is derived from an EMBL/GenBank/DDBJ whole genome shotgun (WGS) entry which is preliminary data.</text>
</comment>
<evidence type="ECO:0000256" key="3">
    <source>
        <dbReference type="ARBA" id="ARBA00022989"/>
    </source>
</evidence>
<feature type="transmembrane region" description="Helical" evidence="5">
    <location>
        <begin position="123"/>
        <end position="142"/>
    </location>
</feature>
<dbReference type="PANTHER" id="PTHR11863">
    <property type="entry name" value="STEROL DESATURASE"/>
    <property type="match status" value="1"/>
</dbReference>
<keyword evidence="7" id="KW-0560">Oxidoreductase</keyword>
<keyword evidence="3 5" id="KW-1133">Transmembrane helix</keyword>
<comment type="subcellular location">
    <subcellularLocation>
        <location evidence="1">Membrane</location>
    </subcellularLocation>
</comment>
<evidence type="ECO:0000256" key="4">
    <source>
        <dbReference type="ARBA" id="ARBA00023136"/>
    </source>
</evidence>
<accession>A0ABR4NFL6</accession>
<protein>
    <submittedName>
        <fullName evidence="7">C-5 sterol desaturase</fullName>
        <ecNumber evidence="7">1.14.19.20</ecNumber>
    </submittedName>
</protein>
<dbReference type="Pfam" id="PF04116">
    <property type="entry name" value="FA_hydroxylase"/>
    <property type="match status" value="1"/>
</dbReference>
<evidence type="ECO:0000313" key="8">
    <source>
        <dbReference type="Proteomes" id="UP001527925"/>
    </source>
</evidence>
<organism evidence="7 8">
    <name type="scientific">Polyrhizophydium stewartii</name>
    <dbReference type="NCBI Taxonomy" id="2732419"/>
    <lineage>
        <taxon>Eukaryota</taxon>
        <taxon>Fungi</taxon>
        <taxon>Fungi incertae sedis</taxon>
        <taxon>Chytridiomycota</taxon>
        <taxon>Chytridiomycota incertae sedis</taxon>
        <taxon>Chytridiomycetes</taxon>
        <taxon>Rhizophydiales</taxon>
        <taxon>Rhizophydiales incertae sedis</taxon>
        <taxon>Polyrhizophydium</taxon>
    </lineage>
</organism>
<name>A0ABR4NFL6_9FUNG</name>
<evidence type="ECO:0000259" key="6">
    <source>
        <dbReference type="Pfam" id="PF04116"/>
    </source>
</evidence>
<dbReference type="InterPro" id="IPR050307">
    <property type="entry name" value="Sterol_Desaturase_Related"/>
</dbReference>
<dbReference type="GO" id="GO:0050046">
    <property type="term" value="F:delta7-sterol 5(6)-desaturase activity"/>
    <property type="evidence" value="ECO:0007669"/>
    <property type="project" value="UniProtKB-EC"/>
</dbReference>
<sequence length="292" mass="35126">MDLVLSFADAHFLDGMYAAFPEQLQPYVADRGHAFRQCLSIFLIEMVGVSLLYFTFSTLSFYLFYDRNLMKHPKFLKNQIRREIWLSVTSFPTTSLVTVPWFFFELRGYSKIYYNIADYGWPYFFFSIFWFIMFTDFGVYWIHRFEHHPMLYSWLHKPHHAWKISTPYASFAFHPLDGYFQSLPIHIFVYLFPMNAYAYLIAFVFIQLWTISIHDAMYIVKHPWINSAAHHTIHHLEFNYNYGQYFTLWDRIGGSHRYPTYEYENNMYFDRISKGRATRTDGGAHVAKIKED</sequence>
<feature type="domain" description="Fatty acid hydroxylase" evidence="6">
    <location>
        <begin position="130"/>
        <end position="254"/>
    </location>
</feature>
<reference evidence="7 8" key="1">
    <citation type="submission" date="2023-09" db="EMBL/GenBank/DDBJ databases">
        <title>Pangenome analysis of Batrachochytrium dendrobatidis and related Chytrids.</title>
        <authorList>
            <person name="Yacoub M.N."/>
            <person name="Stajich J.E."/>
            <person name="James T.Y."/>
        </authorList>
    </citation>
    <scope>NUCLEOTIDE SEQUENCE [LARGE SCALE GENOMIC DNA]</scope>
    <source>
        <strain evidence="7 8">JEL0888</strain>
    </source>
</reference>
<evidence type="ECO:0000313" key="7">
    <source>
        <dbReference type="EMBL" id="KAL2918297.1"/>
    </source>
</evidence>
<evidence type="ECO:0000256" key="5">
    <source>
        <dbReference type="SAM" id="Phobius"/>
    </source>
</evidence>
<gene>
    <name evidence="7" type="primary">ERG3</name>
    <name evidence="7" type="ORF">HK105_202224</name>
</gene>